<feature type="domain" description="Cyclic nucleotide-binding" evidence="3">
    <location>
        <begin position="117"/>
        <end position="233"/>
    </location>
</feature>
<gene>
    <name evidence="4" type="ORF">GUITHDRAFT_133626</name>
</gene>
<keyword evidence="1" id="KW-1071">Ligand-gated ion channel</keyword>
<keyword evidence="6" id="KW-1185">Reference proteome</keyword>
<dbReference type="Pfam" id="PF00027">
    <property type="entry name" value="cNMP_binding"/>
    <property type="match status" value="1"/>
</dbReference>
<dbReference type="SUPFAM" id="SSF51206">
    <property type="entry name" value="cAMP-binding domain-like"/>
    <property type="match status" value="1"/>
</dbReference>
<dbReference type="GeneID" id="17309331"/>
<dbReference type="eggNOG" id="KOG0498">
    <property type="taxonomic scope" value="Eukaryota"/>
</dbReference>
<evidence type="ECO:0000256" key="1">
    <source>
        <dbReference type="ARBA" id="ARBA00023286"/>
    </source>
</evidence>
<dbReference type="InterPro" id="IPR050866">
    <property type="entry name" value="CNG_cation_channel"/>
</dbReference>
<dbReference type="GO" id="GO:0005221">
    <property type="term" value="F:intracellularly cyclic nucleotide-activated monoatomic cation channel activity"/>
    <property type="evidence" value="ECO:0007669"/>
    <property type="project" value="InterPro"/>
</dbReference>
<dbReference type="OrthoDB" id="421226at2759"/>
<dbReference type="SMART" id="SM00100">
    <property type="entry name" value="cNMP"/>
    <property type="match status" value="1"/>
</dbReference>
<feature type="region of interest" description="Disordered" evidence="2">
    <location>
        <begin position="1"/>
        <end position="45"/>
    </location>
</feature>
<dbReference type="Proteomes" id="UP000011087">
    <property type="component" value="Unassembled WGS sequence"/>
</dbReference>
<organism evidence="4">
    <name type="scientific">Guillardia theta (strain CCMP2712)</name>
    <name type="common">Cryptophyte</name>
    <dbReference type="NCBI Taxonomy" id="905079"/>
    <lineage>
        <taxon>Eukaryota</taxon>
        <taxon>Cryptophyceae</taxon>
        <taxon>Pyrenomonadales</taxon>
        <taxon>Geminigeraceae</taxon>
        <taxon>Guillardia</taxon>
    </lineage>
</organism>
<evidence type="ECO:0000313" key="6">
    <source>
        <dbReference type="Proteomes" id="UP000011087"/>
    </source>
</evidence>
<dbReference type="GO" id="GO:0044877">
    <property type="term" value="F:protein-containing complex binding"/>
    <property type="evidence" value="ECO:0007669"/>
    <property type="project" value="TreeGrafter"/>
</dbReference>
<reference evidence="5" key="3">
    <citation type="submission" date="2015-06" db="UniProtKB">
        <authorList>
            <consortium name="EnsemblProtists"/>
        </authorList>
    </citation>
    <scope>IDENTIFICATION</scope>
</reference>
<dbReference type="HOGENOM" id="CLU_1191841_0_0_1"/>
<dbReference type="InterPro" id="IPR014710">
    <property type="entry name" value="RmlC-like_jellyroll"/>
</dbReference>
<keyword evidence="1" id="KW-0813">Transport</keyword>
<dbReference type="Gene3D" id="2.60.120.10">
    <property type="entry name" value="Jelly Rolls"/>
    <property type="match status" value="1"/>
</dbReference>
<dbReference type="EnsemblProtists" id="EKX52558">
    <property type="protein sequence ID" value="EKX52558"/>
    <property type="gene ID" value="GUITHDRAFT_133626"/>
</dbReference>
<evidence type="ECO:0000313" key="5">
    <source>
        <dbReference type="EnsemblProtists" id="EKX52558"/>
    </source>
</evidence>
<keyword evidence="1" id="KW-0406">Ion transport</keyword>
<reference evidence="4 6" key="1">
    <citation type="journal article" date="2012" name="Nature">
        <title>Algal genomes reveal evolutionary mosaicism and the fate of nucleomorphs.</title>
        <authorList>
            <consortium name="DOE Joint Genome Institute"/>
            <person name="Curtis B.A."/>
            <person name="Tanifuji G."/>
            <person name="Burki F."/>
            <person name="Gruber A."/>
            <person name="Irimia M."/>
            <person name="Maruyama S."/>
            <person name="Arias M.C."/>
            <person name="Ball S.G."/>
            <person name="Gile G.H."/>
            <person name="Hirakawa Y."/>
            <person name="Hopkins J.F."/>
            <person name="Kuo A."/>
            <person name="Rensing S.A."/>
            <person name="Schmutz J."/>
            <person name="Symeonidi A."/>
            <person name="Elias M."/>
            <person name="Eveleigh R.J."/>
            <person name="Herman E.K."/>
            <person name="Klute M.J."/>
            <person name="Nakayama T."/>
            <person name="Obornik M."/>
            <person name="Reyes-Prieto A."/>
            <person name="Armbrust E.V."/>
            <person name="Aves S.J."/>
            <person name="Beiko R.G."/>
            <person name="Coutinho P."/>
            <person name="Dacks J.B."/>
            <person name="Durnford D.G."/>
            <person name="Fast N.M."/>
            <person name="Green B.R."/>
            <person name="Grisdale C.J."/>
            <person name="Hempel F."/>
            <person name="Henrissat B."/>
            <person name="Hoppner M.P."/>
            <person name="Ishida K."/>
            <person name="Kim E."/>
            <person name="Koreny L."/>
            <person name="Kroth P.G."/>
            <person name="Liu Y."/>
            <person name="Malik S.B."/>
            <person name="Maier U.G."/>
            <person name="McRose D."/>
            <person name="Mock T."/>
            <person name="Neilson J.A."/>
            <person name="Onodera N.T."/>
            <person name="Poole A.M."/>
            <person name="Pritham E.J."/>
            <person name="Richards T.A."/>
            <person name="Rocap G."/>
            <person name="Roy S.W."/>
            <person name="Sarai C."/>
            <person name="Schaack S."/>
            <person name="Shirato S."/>
            <person name="Slamovits C.H."/>
            <person name="Spencer D.F."/>
            <person name="Suzuki S."/>
            <person name="Worden A.Z."/>
            <person name="Zauner S."/>
            <person name="Barry K."/>
            <person name="Bell C."/>
            <person name="Bharti A.K."/>
            <person name="Crow J.A."/>
            <person name="Grimwood J."/>
            <person name="Kramer R."/>
            <person name="Lindquist E."/>
            <person name="Lucas S."/>
            <person name="Salamov A."/>
            <person name="McFadden G.I."/>
            <person name="Lane C.E."/>
            <person name="Keeling P.J."/>
            <person name="Gray M.W."/>
            <person name="Grigoriev I.V."/>
            <person name="Archibald J.M."/>
        </authorList>
    </citation>
    <scope>NUCLEOTIDE SEQUENCE</scope>
    <source>
        <strain evidence="4 6">CCMP2712</strain>
    </source>
</reference>
<dbReference type="PANTHER" id="PTHR45638">
    <property type="entry name" value="CYCLIC NUCLEOTIDE-GATED CATION CHANNEL SUBUNIT A"/>
    <property type="match status" value="1"/>
</dbReference>
<evidence type="ECO:0000256" key="2">
    <source>
        <dbReference type="SAM" id="MobiDB-lite"/>
    </source>
</evidence>
<dbReference type="EMBL" id="JH992972">
    <property type="protein sequence ID" value="EKX52558.1"/>
    <property type="molecule type" value="Genomic_DNA"/>
</dbReference>
<dbReference type="InterPro" id="IPR000595">
    <property type="entry name" value="cNMP-bd_dom"/>
</dbReference>
<proteinExistence type="predicted"/>
<evidence type="ECO:0000259" key="3">
    <source>
        <dbReference type="PROSITE" id="PS50042"/>
    </source>
</evidence>
<keyword evidence="1" id="KW-0407">Ion channel</keyword>
<dbReference type="PANTHER" id="PTHR45638:SF11">
    <property type="entry name" value="CYCLIC NUCLEOTIDE-GATED CATION CHANNEL SUBUNIT A"/>
    <property type="match status" value="1"/>
</dbReference>
<sequence length="233" mass="26675">MAEVSRKGRGGAMQEEHDKEDDNEEEEKEEMNDPEIGESRERRLSNEEFDVATSHKIFSINENGIQVYPVPSADCGYSHVEIQSGLQQERKGQDEGDTRARENMNNLLAEARKKFRLFEELPDELLVDCISRMKVRHFMPGETVIKRGSLGTTMYFIDQGEAVALSERKVVNKMQSGDYIGEIAFLVTCMNFLKEEWCCHSASRTVDVEAVTPCRMLEISVRDFLKVFQSDTF</sequence>
<dbReference type="PROSITE" id="PS50042">
    <property type="entry name" value="CNMP_BINDING_3"/>
    <property type="match status" value="1"/>
</dbReference>
<dbReference type="RefSeq" id="XP_005839538.1">
    <property type="nucleotide sequence ID" value="XM_005839481.1"/>
</dbReference>
<dbReference type="KEGG" id="gtt:GUITHDRAFT_133626"/>
<protein>
    <recommendedName>
        <fullName evidence="3">Cyclic nucleotide-binding domain-containing protein</fullName>
    </recommendedName>
</protein>
<feature type="compositionally biased region" description="Acidic residues" evidence="2">
    <location>
        <begin position="18"/>
        <end position="36"/>
    </location>
</feature>
<dbReference type="InterPro" id="IPR018490">
    <property type="entry name" value="cNMP-bd_dom_sf"/>
</dbReference>
<reference evidence="6" key="2">
    <citation type="submission" date="2012-11" db="EMBL/GenBank/DDBJ databases">
        <authorList>
            <person name="Kuo A."/>
            <person name="Curtis B.A."/>
            <person name="Tanifuji G."/>
            <person name="Burki F."/>
            <person name="Gruber A."/>
            <person name="Irimia M."/>
            <person name="Maruyama S."/>
            <person name="Arias M.C."/>
            <person name="Ball S.G."/>
            <person name="Gile G.H."/>
            <person name="Hirakawa Y."/>
            <person name="Hopkins J.F."/>
            <person name="Rensing S.A."/>
            <person name="Schmutz J."/>
            <person name="Symeonidi A."/>
            <person name="Elias M."/>
            <person name="Eveleigh R.J."/>
            <person name="Herman E.K."/>
            <person name="Klute M.J."/>
            <person name="Nakayama T."/>
            <person name="Obornik M."/>
            <person name="Reyes-Prieto A."/>
            <person name="Armbrust E.V."/>
            <person name="Aves S.J."/>
            <person name="Beiko R.G."/>
            <person name="Coutinho P."/>
            <person name="Dacks J.B."/>
            <person name="Durnford D.G."/>
            <person name="Fast N.M."/>
            <person name="Green B.R."/>
            <person name="Grisdale C."/>
            <person name="Hempe F."/>
            <person name="Henrissat B."/>
            <person name="Hoppner M.P."/>
            <person name="Ishida K.-I."/>
            <person name="Kim E."/>
            <person name="Koreny L."/>
            <person name="Kroth P.G."/>
            <person name="Liu Y."/>
            <person name="Malik S.-B."/>
            <person name="Maier U.G."/>
            <person name="McRose D."/>
            <person name="Mock T."/>
            <person name="Neilson J.A."/>
            <person name="Onodera N.T."/>
            <person name="Poole A.M."/>
            <person name="Pritham E.J."/>
            <person name="Richards T.A."/>
            <person name="Rocap G."/>
            <person name="Roy S.W."/>
            <person name="Sarai C."/>
            <person name="Schaack S."/>
            <person name="Shirato S."/>
            <person name="Slamovits C.H."/>
            <person name="Spencer D.F."/>
            <person name="Suzuki S."/>
            <person name="Worden A.Z."/>
            <person name="Zauner S."/>
            <person name="Barry K."/>
            <person name="Bell C."/>
            <person name="Bharti A.K."/>
            <person name="Crow J.A."/>
            <person name="Grimwood J."/>
            <person name="Kramer R."/>
            <person name="Lindquist E."/>
            <person name="Lucas S."/>
            <person name="Salamov A."/>
            <person name="McFadden G.I."/>
            <person name="Lane C.E."/>
            <person name="Keeling P.J."/>
            <person name="Gray M.W."/>
            <person name="Grigoriev I.V."/>
            <person name="Archibald J.M."/>
        </authorList>
    </citation>
    <scope>NUCLEOTIDE SEQUENCE</scope>
    <source>
        <strain evidence="6">CCMP2712</strain>
    </source>
</reference>
<name>L1JWS1_GUITC</name>
<dbReference type="PaxDb" id="55529-EKX52558"/>
<dbReference type="CDD" id="cd00038">
    <property type="entry name" value="CAP_ED"/>
    <property type="match status" value="1"/>
</dbReference>
<dbReference type="AlphaFoldDB" id="L1JWS1"/>
<accession>L1JWS1</accession>
<evidence type="ECO:0000313" key="4">
    <source>
        <dbReference type="EMBL" id="EKX52558.1"/>
    </source>
</evidence>